<gene>
    <name evidence="1" type="ORF">DARMORV10_C07P60380.1</name>
</gene>
<dbReference type="AlphaFoldDB" id="A0A816N881"/>
<protein>
    <submittedName>
        <fullName evidence="1">(rape) hypothetical protein</fullName>
    </submittedName>
</protein>
<accession>A0A816N881</accession>
<sequence length="125" mass="13399">MVGGGDDGSFRLSIEEEGTNKIHGVILILKRIIESVPEVYSLSKLLLHLESDDSAQVAHNVLSSFRITADSPHVGGRFLHAVSAAFGDFFKPGGFYAGLRDLTAPLHLFSSISLLPLGLTAKLLI</sequence>
<dbReference type="EMBL" id="HG994371">
    <property type="protein sequence ID" value="CAF2032054.1"/>
    <property type="molecule type" value="Genomic_DNA"/>
</dbReference>
<evidence type="ECO:0000313" key="1">
    <source>
        <dbReference type="EMBL" id="CAF2032054.1"/>
    </source>
</evidence>
<organism evidence="1">
    <name type="scientific">Brassica napus</name>
    <name type="common">Rape</name>
    <dbReference type="NCBI Taxonomy" id="3708"/>
    <lineage>
        <taxon>Eukaryota</taxon>
        <taxon>Viridiplantae</taxon>
        <taxon>Streptophyta</taxon>
        <taxon>Embryophyta</taxon>
        <taxon>Tracheophyta</taxon>
        <taxon>Spermatophyta</taxon>
        <taxon>Magnoliopsida</taxon>
        <taxon>eudicotyledons</taxon>
        <taxon>Gunneridae</taxon>
        <taxon>Pentapetalae</taxon>
        <taxon>rosids</taxon>
        <taxon>malvids</taxon>
        <taxon>Brassicales</taxon>
        <taxon>Brassicaceae</taxon>
        <taxon>Brassiceae</taxon>
        <taxon>Brassica</taxon>
    </lineage>
</organism>
<name>A0A816N881_BRANA</name>
<reference evidence="1" key="1">
    <citation type="submission" date="2021-01" db="EMBL/GenBank/DDBJ databases">
        <authorList>
            <consortium name="Genoscope - CEA"/>
            <person name="William W."/>
        </authorList>
    </citation>
    <scope>NUCLEOTIDE SEQUENCE</scope>
</reference>
<proteinExistence type="predicted"/>
<dbReference type="Proteomes" id="UP001295469">
    <property type="component" value="Chromosome C07"/>
</dbReference>